<keyword evidence="1" id="KW-0732">Signal</keyword>
<feature type="signal peptide" evidence="1">
    <location>
        <begin position="1"/>
        <end position="19"/>
    </location>
</feature>
<evidence type="ECO:0000313" key="3">
    <source>
        <dbReference type="Proteomes" id="UP000256690"/>
    </source>
</evidence>
<reference evidence="2 3" key="1">
    <citation type="journal article" date="2018" name="IMA Fungus">
        <title>IMA Genome-F 9: Draft genome sequence of Annulohypoxylon stygium, Aspergillus mulundensis, Berkeleyomyces basicola (syn. Thielaviopsis basicola), Ceratocystis smalleyi, two Cercospora beticola strains, Coleophoma cylindrospora, Fusarium fracticaudum, Phialophora cf. hyalina, and Morchella septimelata.</title>
        <authorList>
            <person name="Wingfield B.D."/>
            <person name="Bills G.F."/>
            <person name="Dong Y."/>
            <person name="Huang W."/>
            <person name="Nel W.J."/>
            <person name="Swalarsk-Parry B.S."/>
            <person name="Vaghefi N."/>
            <person name="Wilken P.M."/>
            <person name="An Z."/>
            <person name="de Beer Z.W."/>
            <person name="De Vos L."/>
            <person name="Chen L."/>
            <person name="Duong T.A."/>
            <person name="Gao Y."/>
            <person name="Hammerbacher A."/>
            <person name="Kikkert J.R."/>
            <person name="Li Y."/>
            <person name="Li H."/>
            <person name="Li K."/>
            <person name="Li Q."/>
            <person name="Liu X."/>
            <person name="Ma X."/>
            <person name="Naidoo K."/>
            <person name="Pethybridge S.J."/>
            <person name="Sun J."/>
            <person name="Steenkamp E.T."/>
            <person name="van der Nest M.A."/>
            <person name="van Wyk S."/>
            <person name="Wingfield M.J."/>
            <person name="Xiong C."/>
            <person name="Yue Q."/>
            <person name="Zhang X."/>
        </authorList>
    </citation>
    <scope>NUCLEOTIDE SEQUENCE [LARGE SCALE GENOMIC DNA]</scope>
    <source>
        <strain evidence="2 3">DSM 5745</strain>
    </source>
</reference>
<dbReference type="STRING" id="1810919.A0A3D8S6T4"/>
<organism evidence="2 3">
    <name type="scientific">Aspergillus mulundensis</name>
    <dbReference type="NCBI Taxonomy" id="1810919"/>
    <lineage>
        <taxon>Eukaryota</taxon>
        <taxon>Fungi</taxon>
        <taxon>Dikarya</taxon>
        <taxon>Ascomycota</taxon>
        <taxon>Pezizomycotina</taxon>
        <taxon>Eurotiomycetes</taxon>
        <taxon>Eurotiomycetidae</taxon>
        <taxon>Eurotiales</taxon>
        <taxon>Aspergillaceae</taxon>
        <taxon>Aspergillus</taxon>
        <taxon>Aspergillus subgen. Nidulantes</taxon>
    </lineage>
</organism>
<dbReference type="SUPFAM" id="SSF52058">
    <property type="entry name" value="L domain-like"/>
    <property type="match status" value="1"/>
</dbReference>
<evidence type="ECO:0000313" key="2">
    <source>
        <dbReference type="EMBL" id="RDW81744.1"/>
    </source>
</evidence>
<keyword evidence="3" id="KW-1185">Reference proteome</keyword>
<dbReference type="RefSeq" id="XP_026604797.1">
    <property type="nucleotide sequence ID" value="XM_026747317.1"/>
</dbReference>
<name>A0A3D8S6T4_9EURO</name>
<accession>A0A3D8S6T4</accession>
<evidence type="ECO:0000256" key="1">
    <source>
        <dbReference type="SAM" id="SignalP"/>
    </source>
</evidence>
<dbReference type="GeneID" id="38115671"/>
<feature type="chain" id="PRO_5017739357" evidence="1">
    <location>
        <begin position="20"/>
        <end position="368"/>
    </location>
</feature>
<comment type="caution">
    <text evidence="2">The sequence shown here is derived from an EMBL/GenBank/DDBJ whole genome shotgun (WGS) entry which is preliminary data.</text>
</comment>
<gene>
    <name evidence="2" type="ORF">DSM5745_05301</name>
</gene>
<protein>
    <submittedName>
        <fullName evidence="2">Uncharacterized protein</fullName>
    </submittedName>
</protein>
<proteinExistence type="predicted"/>
<sequence length="368" mass="40769">MRLFALLLRVVATLPLSLGTTAQQCSSREDYTARTQAEIDKITQNCTTIAGELGLVDWSGPLTLPNITRINSITLYSGNITSIELPALEYLGSNLLLTDLPSLRRVYLPRLEYIEGLYVDFASDAPELHLPKLTNTSSIYLRGNFSDQSFDSLRRVEKKFDICNAVSCGYYSRMEAYTPMSLSFPVLESVGSFIVAGNVSSLSLPELSTLTCRECDWAALQLKLYGSSRIPVDLPKLSSVNGSLNIRGDIDSISLPSLQEYTRELIITPYEPLNITLPVEKAEDFLFTGNITSIQLPNIKDFTRIHIDSDLDFDCDELWEDLDRTSGPLNESCKEEYFQCSVGVSCYAGRLQTVAVALGLVLGMGFLT</sequence>
<dbReference type="AlphaFoldDB" id="A0A3D8S6T4"/>
<dbReference type="EMBL" id="PVWQ01000005">
    <property type="protein sequence ID" value="RDW81744.1"/>
    <property type="molecule type" value="Genomic_DNA"/>
</dbReference>
<dbReference type="OrthoDB" id="536881at2759"/>
<dbReference type="Proteomes" id="UP000256690">
    <property type="component" value="Unassembled WGS sequence"/>
</dbReference>